<dbReference type="EMBL" id="JALJOR010000001">
    <property type="protein sequence ID" value="KAK9829593.1"/>
    <property type="molecule type" value="Genomic_DNA"/>
</dbReference>
<organism evidence="2 3">
    <name type="scientific">[Myrmecia] bisecta</name>
    <dbReference type="NCBI Taxonomy" id="41462"/>
    <lineage>
        <taxon>Eukaryota</taxon>
        <taxon>Viridiplantae</taxon>
        <taxon>Chlorophyta</taxon>
        <taxon>core chlorophytes</taxon>
        <taxon>Trebouxiophyceae</taxon>
        <taxon>Trebouxiales</taxon>
        <taxon>Trebouxiaceae</taxon>
        <taxon>Myrmecia</taxon>
    </lineage>
</organism>
<feature type="compositionally biased region" description="Polar residues" evidence="1">
    <location>
        <begin position="52"/>
        <end position="76"/>
    </location>
</feature>
<feature type="region of interest" description="Disordered" evidence="1">
    <location>
        <begin position="1"/>
        <end position="26"/>
    </location>
</feature>
<dbReference type="Proteomes" id="UP001489004">
    <property type="component" value="Unassembled WGS sequence"/>
</dbReference>
<reference evidence="2 3" key="1">
    <citation type="journal article" date="2024" name="Nat. Commun.">
        <title>Phylogenomics reveals the evolutionary origins of lichenization in chlorophyte algae.</title>
        <authorList>
            <person name="Puginier C."/>
            <person name="Libourel C."/>
            <person name="Otte J."/>
            <person name="Skaloud P."/>
            <person name="Haon M."/>
            <person name="Grisel S."/>
            <person name="Petersen M."/>
            <person name="Berrin J.G."/>
            <person name="Delaux P.M."/>
            <person name="Dal Grande F."/>
            <person name="Keller J."/>
        </authorList>
    </citation>
    <scope>NUCLEOTIDE SEQUENCE [LARGE SCALE GENOMIC DNA]</scope>
    <source>
        <strain evidence="2 3">SAG 2043</strain>
    </source>
</reference>
<dbReference type="AlphaFoldDB" id="A0AAW1R720"/>
<accession>A0AAW1R720</accession>
<sequence length="76" mass="8390">MGHVAVGPHRGVWNRPHAAPRPPGKRAMLYPLWGRPPICRPCTDPYSDLRTPHSNPMDSSGPHSVHSRQGSSHPRS</sequence>
<protein>
    <submittedName>
        <fullName evidence="2">Uncharacterized protein</fullName>
    </submittedName>
</protein>
<name>A0AAW1R720_9CHLO</name>
<comment type="caution">
    <text evidence="2">The sequence shown here is derived from an EMBL/GenBank/DDBJ whole genome shotgun (WGS) entry which is preliminary data.</text>
</comment>
<gene>
    <name evidence="2" type="ORF">WJX72_006743</name>
</gene>
<feature type="region of interest" description="Disordered" evidence="1">
    <location>
        <begin position="43"/>
        <end position="76"/>
    </location>
</feature>
<evidence type="ECO:0000313" key="3">
    <source>
        <dbReference type="Proteomes" id="UP001489004"/>
    </source>
</evidence>
<keyword evidence="3" id="KW-1185">Reference proteome</keyword>
<proteinExistence type="predicted"/>
<evidence type="ECO:0000256" key="1">
    <source>
        <dbReference type="SAM" id="MobiDB-lite"/>
    </source>
</evidence>
<evidence type="ECO:0000313" key="2">
    <source>
        <dbReference type="EMBL" id="KAK9829593.1"/>
    </source>
</evidence>